<dbReference type="Pfam" id="PF00691">
    <property type="entry name" value="OmpA"/>
    <property type="match status" value="1"/>
</dbReference>
<dbReference type="EMBL" id="JANDHW010000006">
    <property type="protein sequence ID" value="MCP9612000.1"/>
    <property type="molecule type" value="Genomic_DNA"/>
</dbReference>
<reference evidence="3 4" key="1">
    <citation type="submission" date="2022-07" db="EMBL/GenBank/DDBJ databases">
        <title>Fecal culturing of patients with breast cancer.</title>
        <authorList>
            <person name="Teng N.M.Y."/>
            <person name="Kiu R."/>
            <person name="Evans R."/>
            <person name="Baker D.J."/>
            <person name="Zenner C."/>
            <person name="Robinson S.D."/>
            <person name="Hall L.J."/>
        </authorList>
    </citation>
    <scope>NUCLEOTIDE SEQUENCE [LARGE SCALE GENOMIC DNA]</scope>
    <source>
        <strain evidence="3 4">LH1063</strain>
    </source>
</reference>
<evidence type="ECO:0000259" key="2">
    <source>
        <dbReference type="PROSITE" id="PS51123"/>
    </source>
</evidence>
<accession>A0ABT1MH88</accession>
<dbReference type="SUPFAM" id="SSF103088">
    <property type="entry name" value="OmpA-like"/>
    <property type="match status" value="1"/>
</dbReference>
<dbReference type="InterPro" id="IPR006665">
    <property type="entry name" value="OmpA-like"/>
</dbReference>
<dbReference type="Gene3D" id="3.30.1330.60">
    <property type="entry name" value="OmpA-like domain"/>
    <property type="match status" value="1"/>
</dbReference>
<keyword evidence="4" id="KW-1185">Reference proteome</keyword>
<organism evidence="3 4">
    <name type="scientific">Coprobacter tertius</name>
    <dbReference type="NCBI Taxonomy" id="2944915"/>
    <lineage>
        <taxon>Bacteria</taxon>
        <taxon>Pseudomonadati</taxon>
        <taxon>Bacteroidota</taxon>
        <taxon>Bacteroidia</taxon>
        <taxon>Bacteroidales</taxon>
        <taxon>Barnesiellaceae</taxon>
        <taxon>Coprobacter</taxon>
    </lineage>
</organism>
<dbReference type="PANTHER" id="PTHR30329:SF21">
    <property type="entry name" value="LIPOPROTEIN YIAD-RELATED"/>
    <property type="match status" value="1"/>
</dbReference>
<dbReference type="InterPro" id="IPR036737">
    <property type="entry name" value="OmpA-like_sf"/>
</dbReference>
<dbReference type="Proteomes" id="UP001205603">
    <property type="component" value="Unassembled WGS sequence"/>
</dbReference>
<comment type="caution">
    <text evidence="3">The sequence shown here is derived from an EMBL/GenBank/DDBJ whole genome shotgun (WGS) entry which is preliminary data.</text>
</comment>
<evidence type="ECO:0000313" key="4">
    <source>
        <dbReference type="Proteomes" id="UP001205603"/>
    </source>
</evidence>
<sequence length="236" mass="27139">MKNRLYIILLFASILSITSCTPVKKAMNSTRDAFGRLTESSKNLFHHKDTVEAHPDIHQFALDENLLVPAIPSKSLEEIQDMVTQEVRRLSKIKNLRVSTVRQGEVIKVVMPLNQLFLPNDTTLWGRADLSLRPFMRYVRIPDYFHIMLVVHSDNTGSPLYTMNLSKSRSIAVRDWFVSQGGSPEYIVTYAKGSTEPIYTNNSEIDRDRNRRIEIYLIPAEGVIKDARKKRINFSE</sequence>
<feature type="domain" description="OmpA-like" evidence="2">
    <location>
        <begin position="103"/>
        <end position="221"/>
    </location>
</feature>
<gene>
    <name evidence="3" type="ORF">NMU02_07850</name>
</gene>
<name>A0ABT1MH88_9BACT</name>
<dbReference type="PROSITE" id="PS51257">
    <property type="entry name" value="PROKAR_LIPOPROTEIN"/>
    <property type="match status" value="1"/>
</dbReference>
<protein>
    <submittedName>
        <fullName evidence="3">OmpA family protein</fullName>
    </submittedName>
</protein>
<keyword evidence="1" id="KW-0472">Membrane</keyword>
<dbReference type="PROSITE" id="PS51123">
    <property type="entry name" value="OMPA_2"/>
    <property type="match status" value="1"/>
</dbReference>
<dbReference type="RefSeq" id="WP_255027213.1">
    <property type="nucleotide sequence ID" value="NZ_JANDHW010000006.1"/>
</dbReference>
<evidence type="ECO:0000313" key="3">
    <source>
        <dbReference type="EMBL" id="MCP9612000.1"/>
    </source>
</evidence>
<proteinExistence type="predicted"/>
<evidence type="ECO:0000256" key="1">
    <source>
        <dbReference type="PROSITE-ProRule" id="PRU00473"/>
    </source>
</evidence>
<dbReference type="InterPro" id="IPR050330">
    <property type="entry name" value="Bact_OuterMem_StrucFunc"/>
</dbReference>
<dbReference type="CDD" id="cd07185">
    <property type="entry name" value="OmpA_C-like"/>
    <property type="match status" value="1"/>
</dbReference>
<dbReference type="PANTHER" id="PTHR30329">
    <property type="entry name" value="STATOR ELEMENT OF FLAGELLAR MOTOR COMPLEX"/>
    <property type="match status" value="1"/>
</dbReference>